<dbReference type="SMART" id="SM00342">
    <property type="entry name" value="HTH_ARAC"/>
    <property type="match status" value="1"/>
</dbReference>
<protein>
    <submittedName>
        <fullName evidence="5">AraC family transcriptional regulator</fullName>
    </submittedName>
</protein>
<feature type="domain" description="HTH araC/xylS-type" evidence="4">
    <location>
        <begin position="161"/>
        <end position="259"/>
    </location>
</feature>
<evidence type="ECO:0000313" key="5">
    <source>
        <dbReference type="EMBL" id="RAV20118.1"/>
    </source>
</evidence>
<dbReference type="InterPro" id="IPR009057">
    <property type="entry name" value="Homeodomain-like_sf"/>
</dbReference>
<evidence type="ECO:0000259" key="4">
    <source>
        <dbReference type="PROSITE" id="PS01124"/>
    </source>
</evidence>
<keyword evidence="6" id="KW-1185">Reference proteome</keyword>
<dbReference type="Proteomes" id="UP000250369">
    <property type="component" value="Unassembled WGS sequence"/>
</dbReference>
<keyword evidence="1" id="KW-0805">Transcription regulation</keyword>
<keyword evidence="2" id="KW-0238">DNA-binding</keyword>
<dbReference type="Gene3D" id="1.10.10.60">
    <property type="entry name" value="Homeodomain-like"/>
    <property type="match status" value="2"/>
</dbReference>
<proteinExistence type="predicted"/>
<accession>A0A329MKM0</accession>
<dbReference type="InterPro" id="IPR018062">
    <property type="entry name" value="HTH_AraC-typ_CS"/>
</dbReference>
<evidence type="ECO:0000256" key="2">
    <source>
        <dbReference type="ARBA" id="ARBA00023125"/>
    </source>
</evidence>
<organism evidence="5 6">
    <name type="scientific">Paenibacillus contaminans</name>
    <dbReference type="NCBI Taxonomy" id="450362"/>
    <lineage>
        <taxon>Bacteria</taxon>
        <taxon>Bacillati</taxon>
        <taxon>Bacillota</taxon>
        <taxon>Bacilli</taxon>
        <taxon>Bacillales</taxon>
        <taxon>Paenibacillaceae</taxon>
        <taxon>Paenibacillus</taxon>
    </lineage>
</organism>
<dbReference type="Pfam" id="PF02311">
    <property type="entry name" value="AraC_binding"/>
    <property type="match status" value="1"/>
</dbReference>
<dbReference type="InterPro" id="IPR003313">
    <property type="entry name" value="AraC-bd"/>
</dbReference>
<dbReference type="Gene3D" id="2.60.120.10">
    <property type="entry name" value="Jelly Rolls"/>
    <property type="match status" value="1"/>
</dbReference>
<evidence type="ECO:0000256" key="1">
    <source>
        <dbReference type="ARBA" id="ARBA00023015"/>
    </source>
</evidence>
<comment type="caution">
    <text evidence="5">The sequence shown here is derived from an EMBL/GenBank/DDBJ whole genome shotgun (WGS) entry which is preliminary data.</text>
</comment>
<name>A0A329MKM0_9BACL</name>
<dbReference type="AlphaFoldDB" id="A0A329MKM0"/>
<dbReference type="PANTHER" id="PTHR43280">
    <property type="entry name" value="ARAC-FAMILY TRANSCRIPTIONAL REGULATOR"/>
    <property type="match status" value="1"/>
</dbReference>
<evidence type="ECO:0000313" key="6">
    <source>
        <dbReference type="Proteomes" id="UP000250369"/>
    </source>
</evidence>
<dbReference type="PROSITE" id="PS00041">
    <property type="entry name" value="HTH_ARAC_FAMILY_1"/>
    <property type="match status" value="1"/>
</dbReference>
<sequence>MELRIMLNLHSVVFDDMHPNWHKNEAPTETDILLLVIRGKLTYYLNGDAVPLEKGDMLFIPYGMLRSGVNDPHGPHQKYSAHFRIDRPEQFPLPDPNVLHKVRTRSLDYLRQRFAILSQHWFGHMPHFQTICQGIVIELFGHMARESEMERFSSAKLRLVKEVQEYIIDHYREPVRLDELADKLDRSPNYITQTYKEVTGLTPISYMHHLRVQTARELILTTRMTIGEASDYLGYSDQAYFNRIFKKLMGYPPSTMLREKGMIIR</sequence>
<dbReference type="GO" id="GO:0043565">
    <property type="term" value="F:sequence-specific DNA binding"/>
    <property type="evidence" value="ECO:0007669"/>
    <property type="project" value="InterPro"/>
</dbReference>
<dbReference type="EMBL" id="QMFB01000009">
    <property type="protein sequence ID" value="RAV20118.1"/>
    <property type="molecule type" value="Genomic_DNA"/>
</dbReference>
<dbReference type="PROSITE" id="PS01124">
    <property type="entry name" value="HTH_ARAC_FAMILY_2"/>
    <property type="match status" value="1"/>
</dbReference>
<dbReference type="InterPro" id="IPR018060">
    <property type="entry name" value="HTH_AraC"/>
</dbReference>
<dbReference type="InterPro" id="IPR014710">
    <property type="entry name" value="RmlC-like_jellyroll"/>
</dbReference>
<dbReference type="PANTHER" id="PTHR43280:SF28">
    <property type="entry name" value="HTH-TYPE TRANSCRIPTIONAL ACTIVATOR RHAS"/>
    <property type="match status" value="1"/>
</dbReference>
<gene>
    <name evidence="5" type="ORF">DQG23_16750</name>
</gene>
<reference evidence="5 6" key="1">
    <citation type="journal article" date="2009" name="Int. J. Syst. Evol. Microbiol.">
        <title>Paenibacillus contaminans sp. nov., isolated from a contaminated laboratory plate.</title>
        <authorList>
            <person name="Chou J.H."/>
            <person name="Lee J.H."/>
            <person name="Lin M.C."/>
            <person name="Chang P.S."/>
            <person name="Arun A.B."/>
            <person name="Young C.C."/>
            <person name="Chen W.M."/>
        </authorList>
    </citation>
    <scope>NUCLEOTIDE SEQUENCE [LARGE SCALE GENOMIC DNA]</scope>
    <source>
        <strain evidence="5 6">CKOBP-6</strain>
    </source>
</reference>
<dbReference type="SUPFAM" id="SSF51215">
    <property type="entry name" value="Regulatory protein AraC"/>
    <property type="match status" value="1"/>
</dbReference>
<dbReference type="Pfam" id="PF12833">
    <property type="entry name" value="HTH_18"/>
    <property type="match status" value="1"/>
</dbReference>
<dbReference type="GO" id="GO:0003700">
    <property type="term" value="F:DNA-binding transcription factor activity"/>
    <property type="evidence" value="ECO:0007669"/>
    <property type="project" value="InterPro"/>
</dbReference>
<dbReference type="SUPFAM" id="SSF46689">
    <property type="entry name" value="Homeodomain-like"/>
    <property type="match status" value="2"/>
</dbReference>
<dbReference type="InterPro" id="IPR037923">
    <property type="entry name" value="HTH-like"/>
</dbReference>
<evidence type="ECO:0000256" key="3">
    <source>
        <dbReference type="ARBA" id="ARBA00023163"/>
    </source>
</evidence>
<keyword evidence="3" id="KW-0804">Transcription</keyword>